<dbReference type="AlphaFoldDB" id="A0AAD7STI2"/>
<dbReference type="InterPro" id="IPR033557">
    <property type="entry name" value="CIMAP2"/>
</dbReference>
<evidence type="ECO:0000256" key="1">
    <source>
        <dbReference type="SAM" id="MobiDB-lite"/>
    </source>
</evidence>
<comment type="caution">
    <text evidence="2">The sequence shown here is derived from an EMBL/GenBank/DDBJ whole genome shotgun (WGS) entry which is preliminary data.</text>
</comment>
<dbReference type="Pfam" id="PF07004">
    <property type="entry name" value="SHIPPO-rpt"/>
    <property type="match status" value="1"/>
</dbReference>
<reference evidence="2" key="1">
    <citation type="journal article" date="2023" name="Science">
        <title>Genome structures resolve the early diversification of teleost fishes.</title>
        <authorList>
            <person name="Parey E."/>
            <person name="Louis A."/>
            <person name="Montfort J."/>
            <person name="Bouchez O."/>
            <person name="Roques C."/>
            <person name="Iampietro C."/>
            <person name="Lluch J."/>
            <person name="Castinel A."/>
            <person name="Donnadieu C."/>
            <person name="Desvignes T."/>
            <person name="Floi Bucao C."/>
            <person name="Jouanno E."/>
            <person name="Wen M."/>
            <person name="Mejri S."/>
            <person name="Dirks R."/>
            <person name="Jansen H."/>
            <person name="Henkel C."/>
            <person name="Chen W.J."/>
            <person name="Zahm M."/>
            <person name="Cabau C."/>
            <person name="Klopp C."/>
            <person name="Thompson A.W."/>
            <person name="Robinson-Rechavi M."/>
            <person name="Braasch I."/>
            <person name="Lecointre G."/>
            <person name="Bobe J."/>
            <person name="Postlethwait J.H."/>
            <person name="Berthelot C."/>
            <person name="Roest Crollius H."/>
            <person name="Guiguen Y."/>
        </authorList>
    </citation>
    <scope>NUCLEOTIDE SEQUENCE</scope>
    <source>
        <strain evidence="2">NC1722</strain>
    </source>
</reference>
<name>A0AAD7STI2_9TELE</name>
<organism evidence="2 3">
    <name type="scientific">Aldrovandia affinis</name>
    <dbReference type="NCBI Taxonomy" id="143900"/>
    <lineage>
        <taxon>Eukaryota</taxon>
        <taxon>Metazoa</taxon>
        <taxon>Chordata</taxon>
        <taxon>Craniata</taxon>
        <taxon>Vertebrata</taxon>
        <taxon>Euteleostomi</taxon>
        <taxon>Actinopterygii</taxon>
        <taxon>Neopterygii</taxon>
        <taxon>Teleostei</taxon>
        <taxon>Notacanthiformes</taxon>
        <taxon>Halosauridae</taxon>
        <taxon>Aldrovandia</taxon>
    </lineage>
</organism>
<feature type="compositionally biased region" description="Basic and acidic residues" evidence="1">
    <location>
        <begin position="361"/>
        <end position="374"/>
    </location>
</feature>
<feature type="compositionally biased region" description="Basic residues" evidence="1">
    <location>
        <begin position="346"/>
        <end position="358"/>
    </location>
</feature>
<dbReference type="InterPro" id="IPR010736">
    <property type="entry name" value="SHIPPO-rpt"/>
</dbReference>
<dbReference type="PANTHER" id="PTHR34914:SF1">
    <property type="entry name" value="LYMPHOCYTE EXPANSION MOLECULE"/>
    <property type="match status" value="1"/>
</dbReference>
<feature type="region of interest" description="Disordered" evidence="1">
    <location>
        <begin position="346"/>
        <end position="375"/>
    </location>
</feature>
<evidence type="ECO:0000313" key="2">
    <source>
        <dbReference type="EMBL" id="KAJ8408514.1"/>
    </source>
</evidence>
<evidence type="ECO:0000313" key="3">
    <source>
        <dbReference type="Proteomes" id="UP001221898"/>
    </source>
</evidence>
<dbReference type="Proteomes" id="UP001221898">
    <property type="component" value="Unassembled WGS sequence"/>
</dbReference>
<keyword evidence="3" id="KW-1185">Reference proteome</keyword>
<protein>
    <recommendedName>
        <fullName evidence="4">Lymphocyte expansion molecule</fullName>
    </recommendedName>
</protein>
<sequence length="394" mass="44599">MRFDVSGIYPALKKTGTYTEIPYCKTRSSELERNLGPGRYDVDTGDFSVRVLQERAKGPGWKRAQEVAWLAQFPHVLYKEAWEHKRFLKSKVGPGSYKIDDFMELLEKKPQCVRGVCESREERFKSLYTQPGTPGPGSYGKGGVPSAMLDEKRMQLKGTCPTMDFSPRVERMLEARRDCSLGPGIYNLKSSVDLLLSRCFGKRGPYFTGRPNKPISNGHFTATKIFSVDSGEKGRSATLSGEGLERPEKRKHGLFSKMSRNPECPTERIYHSTLAQCPRPASLPGPGWYTVTPLPGVVNRNPPPFLSSTPRISERTERLQNGDHNHCMLGPGTYKIAKKDRRTTLHSHHSAFKSRTQRYLHNPERDKFNQERLRPTANKSSYLALQTKALTLYP</sequence>
<accession>A0AAD7STI2</accession>
<dbReference type="PANTHER" id="PTHR34914">
    <property type="entry name" value="LYMPHOCYTE EXPANSION MOLECULE"/>
    <property type="match status" value="1"/>
</dbReference>
<gene>
    <name evidence="2" type="ORF">AAFF_G00259280</name>
</gene>
<evidence type="ECO:0008006" key="4">
    <source>
        <dbReference type="Google" id="ProtNLM"/>
    </source>
</evidence>
<dbReference type="EMBL" id="JAINUG010000035">
    <property type="protein sequence ID" value="KAJ8408514.1"/>
    <property type="molecule type" value="Genomic_DNA"/>
</dbReference>
<proteinExistence type="predicted"/>